<dbReference type="InterPro" id="IPR052462">
    <property type="entry name" value="SLIRP/GR-RBP-like"/>
</dbReference>
<evidence type="ECO:0000256" key="2">
    <source>
        <dbReference type="SAM" id="MobiDB-lite"/>
    </source>
</evidence>
<dbReference type="PANTHER" id="PTHR48027">
    <property type="entry name" value="HETEROGENEOUS NUCLEAR RIBONUCLEOPROTEIN 87F-RELATED"/>
    <property type="match status" value="1"/>
</dbReference>
<feature type="compositionally biased region" description="Low complexity" evidence="2">
    <location>
        <begin position="160"/>
        <end position="169"/>
    </location>
</feature>
<protein>
    <submittedName>
        <fullName evidence="4">RNA-binding protein</fullName>
    </submittedName>
</protein>
<feature type="compositionally biased region" description="Polar residues" evidence="2">
    <location>
        <begin position="110"/>
        <end position="136"/>
    </location>
</feature>
<dbReference type="InterPro" id="IPR035979">
    <property type="entry name" value="RBD_domain_sf"/>
</dbReference>
<evidence type="ECO:0000259" key="3">
    <source>
        <dbReference type="PROSITE" id="PS50102"/>
    </source>
</evidence>
<feature type="compositionally biased region" description="Gly residues" evidence="2">
    <location>
        <begin position="148"/>
        <end position="159"/>
    </location>
</feature>
<name>A0A5M8QZG2_9BACT</name>
<dbReference type="Pfam" id="PF00076">
    <property type="entry name" value="RRM_1"/>
    <property type="match status" value="1"/>
</dbReference>
<dbReference type="InterPro" id="IPR000504">
    <property type="entry name" value="RRM_dom"/>
</dbReference>
<comment type="caution">
    <text evidence="4">The sequence shown here is derived from an EMBL/GenBank/DDBJ whole genome shotgun (WGS) entry which is preliminary data.</text>
</comment>
<gene>
    <name evidence="4" type="ORF">FEM33_01015</name>
</gene>
<organism evidence="4 5">
    <name type="scientific">Dyadobacter flavalbus</name>
    <dbReference type="NCBI Taxonomy" id="2579942"/>
    <lineage>
        <taxon>Bacteria</taxon>
        <taxon>Pseudomonadati</taxon>
        <taxon>Bacteroidota</taxon>
        <taxon>Cytophagia</taxon>
        <taxon>Cytophagales</taxon>
        <taxon>Spirosomataceae</taxon>
        <taxon>Dyadobacter</taxon>
    </lineage>
</organism>
<dbReference type="AlphaFoldDB" id="A0A5M8QZG2"/>
<dbReference type="GO" id="GO:0003723">
    <property type="term" value="F:RNA binding"/>
    <property type="evidence" value="ECO:0007669"/>
    <property type="project" value="UniProtKB-KW"/>
</dbReference>
<feature type="compositionally biased region" description="Gly residues" evidence="2">
    <location>
        <begin position="184"/>
        <end position="197"/>
    </location>
</feature>
<dbReference type="PROSITE" id="PS50102">
    <property type="entry name" value="RRM"/>
    <property type="match status" value="1"/>
</dbReference>
<feature type="domain" description="RRM" evidence="3">
    <location>
        <begin position="1"/>
        <end position="79"/>
    </location>
</feature>
<sequence length="233" mass="24793">MDIFVGSLSFKLKESELREAFEKFGKVSSAKIIIDKITRQSKGFGFVEMPDESEAKLAISELNGAEMYGRPLVVNESQKKEARSDAGAPRGEFKREGFNRPRPAGGEGSSAGTDRSSNAGSDRSSNAGNDRSSNTYRSDRSSNTDGGSSSGAGFGGGYGSEKSSNSGSSDRYRGNNDRGYSSGDKGGYGSERGGFGGKSRSEDRFGKGDSKKGGGGSKNYTRSRDDDDDDDWY</sequence>
<feature type="region of interest" description="Disordered" evidence="2">
    <location>
        <begin position="68"/>
        <end position="233"/>
    </location>
</feature>
<dbReference type="Proteomes" id="UP000323994">
    <property type="component" value="Unassembled WGS sequence"/>
</dbReference>
<accession>A0A5M8QZG2</accession>
<dbReference type="SMART" id="SM00360">
    <property type="entry name" value="RRM"/>
    <property type="match status" value="1"/>
</dbReference>
<feature type="compositionally biased region" description="Basic and acidic residues" evidence="2">
    <location>
        <begin position="199"/>
        <end position="212"/>
    </location>
</feature>
<dbReference type="RefSeq" id="WP_139010259.1">
    <property type="nucleotide sequence ID" value="NZ_VBSN01000010.1"/>
</dbReference>
<dbReference type="Gene3D" id="3.30.70.330">
    <property type="match status" value="1"/>
</dbReference>
<dbReference type="EMBL" id="VBSN01000010">
    <property type="protein sequence ID" value="KAA6441599.1"/>
    <property type="molecule type" value="Genomic_DNA"/>
</dbReference>
<evidence type="ECO:0000313" key="4">
    <source>
        <dbReference type="EMBL" id="KAA6441599.1"/>
    </source>
</evidence>
<evidence type="ECO:0000256" key="1">
    <source>
        <dbReference type="ARBA" id="ARBA00022884"/>
    </source>
</evidence>
<dbReference type="InterPro" id="IPR012677">
    <property type="entry name" value="Nucleotide-bd_a/b_plait_sf"/>
</dbReference>
<keyword evidence="1" id="KW-0694">RNA-binding</keyword>
<proteinExistence type="predicted"/>
<keyword evidence="5" id="KW-1185">Reference proteome</keyword>
<evidence type="ECO:0000313" key="5">
    <source>
        <dbReference type="Proteomes" id="UP000323994"/>
    </source>
</evidence>
<reference evidence="4 5" key="1">
    <citation type="submission" date="2019-05" db="EMBL/GenBank/DDBJ databases">
        <authorList>
            <person name="Qu J.-H."/>
        </authorList>
    </citation>
    <scope>NUCLEOTIDE SEQUENCE [LARGE SCALE GENOMIC DNA]</scope>
    <source>
        <strain evidence="4 5">NS28</strain>
    </source>
</reference>
<dbReference type="OrthoDB" id="9798855at2"/>
<dbReference type="SUPFAM" id="SSF54928">
    <property type="entry name" value="RNA-binding domain, RBD"/>
    <property type="match status" value="1"/>
</dbReference>